<dbReference type="OrthoDB" id="5401788at2"/>
<proteinExistence type="predicted"/>
<dbReference type="Pfam" id="PF06035">
    <property type="entry name" value="Peptidase_C93"/>
    <property type="match status" value="1"/>
</dbReference>
<dbReference type="STRING" id="1121455.SAMN02745728_01534"/>
<protein>
    <submittedName>
        <fullName evidence="1">Transglutaminase-like cysteine proteinase BTLCP</fullName>
    </submittedName>
</protein>
<dbReference type="AlphaFoldDB" id="A0A1M7T441"/>
<dbReference type="Gene3D" id="3.10.620.30">
    <property type="match status" value="1"/>
</dbReference>
<dbReference type="PANTHER" id="PTHR39327">
    <property type="match status" value="1"/>
</dbReference>
<keyword evidence="2" id="KW-1185">Reference proteome</keyword>
<name>A0A1M7T441_9BACT</name>
<dbReference type="SUPFAM" id="SSF54001">
    <property type="entry name" value="Cysteine proteinases"/>
    <property type="match status" value="1"/>
</dbReference>
<reference evidence="1 2" key="1">
    <citation type="submission" date="2016-12" db="EMBL/GenBank/DDBJ databases">
        <authorList>
            <person name="Song W.-J."/>
            <person name="Kurnit D.M."/>
        </authorList>
    </citation>
    <scope>NUCLEOTIDE SEQUENCE [LARGE SCALE GENOMIC DNA]</scope>
    <source>
        <strain evidence="1 2">DSM 11393</strain>
    </source>
</reference>
<dbReference type="InterPro" id="IPR038765">
    <property type="entry name" value="Papain-like_cys_pep_sf"/>
</dbReference>
<dbReference type="InterPro" id="IPR010319">
    <property type="entry name" value="Transglutaminase-like_Cys_pept"/>
</dbReference>
<gene>
    <name evidence="1" type="ORF">SAMN02745728_01534</name>
</gene>
<dbReference type="EMBL" id="FRDI01000006">
    <property type="protein sequence ID" value="SHN65489.1"/>
    <property type="molecule type" value="Genomic_DNA"/>
</dbReference>
<dbReference type="PANTHER" id="PTHR39327:SF1">
    <property type="entry name" value="BLR5470 PROTEIN"/>
    <property type="match status" value="1"/>
</dbReference>
<evidence type="ECO:0000313" key="2">
    <source>
        <dbReference type="Proteomes" id="UP000186469"/>
    </source>
</evidence>
<dbReference type="RefSeq" id="WP_072697218.1">
    <property type="nucleotide sequence ID" value="NZ_FRDI01000006.1"/>
</dbReference>
<organism evidence="1 2">
    <name type="scientific">Desulfovibrio litoralis DSM 11393</name>
    <dbReference type="NCBI Taxonomy" id="1121455"/>
    <lineage>
        <taxon>Bacteria</taxon>
        <taxon>Pseudomonadati</taxon>
        <taxon>Thermodesulfobacteriota</taxon>
        <taxon>Desulfovibrionia</taxon>
        <taxon>Desulfovibrionales</taxon>
        <taxon>Desulfovibrionaceae</taxon>
        <taxon>Desulfovibrio</taxon>
    </lineage>
</organism>
<sequence>MGLIHKNNQKAVYKIWLIFFALLFLQQGLISILSANSPPRLFGTVEFKTVLKDMPKWQRVLSAEKKNPTFTDQFHTLLPKNLAEKWQTIEKNFPSFSTQEKLKAVNMFFNQWPYRTDSSLFGLEDYWATPKEFLKKSGDCEDYAIIKFFALKYLGIPEEQMRIVVVKDTIRNLGHGVLAVYIDDNIYILDNLSNTPLSHTTIRNYQPAFSLNSQFRWAHLPVKKKK</sequence>
<evidence type="ECO:0000313" key="1">
    <source>
        <dbReference type="EMBL" id="SHN65489.1"/>
    </source>
</evidence>
<accession>A0A1M7T441</accession>
<dbReference type="Proteomes" id="UP000186469">
    <property type="component" value="Unassembled WGS sequence"/>
</dbReference>